<keyword evidence="5" id="KW-0812">Transmembrane</keyword>
<evidence type="ECO:0000256" key="15">
    <source>
        <dbReference type="ARBA" id="ARBA00074558"/>
    </source>
</evidence>
<evidence type="ECO:0000313" key="20">
    <source>
        <dbReference type="Proteomes" id="UP001221898"/>
    </source>
</evidence>
<dbReference type="GO" id="GO:0051721">
    <property type="term" value="F:protein phosphatase 2A binding"/>
    <property type="evidence" value="ECO:0007669"/>
    <property type="project" value="TreeGrafter"/>
</dbReference>
<dbReference type="FunFam" id="1.10.720.40:FF:000001">
    <property type="entry name" value="LEM domain containing 2, isoform CRA_a"/>
    <property type="match status" value="1"/>
</dbReference>
<dbReference type="SMART" id="SM00540">
    <property type="entry name" value="LEM"/>
    <property type="match status" value="1"/>
</dbReference>
<feature type="region of interest" description="Disordered" evidence="17">
    <location>
        <begin position="179"/>
        <end position="201"/>
    </location>
</feature>
<comment type="subunit">
    <text evidence="14">Interacts with BAF/BANF1. Interacts with protein phosphatase 2A (PP2A) components PPP2C (PPP2CA or PPP2CB) and PPP2R1A.</text>
</comment>
<dbReference type="GO" id="GO:0005789">
    <property type="term" value="C:endoplasmic reticulum membrane"/>
    <property type="evidence" value="ECO:0007669"/>
    <property type="project" value="UniProtKB-SubCell"/>
</dbReference>
<dbReference type="Pfam" id="PF03020">
    <property type="entry name" value="LEM"/>
    <property type="match status" value="1"/>
</dbReference>
<evidence type="ECO:0000259" key="18">
    <source>
        <dbReference type="PROSITE" id="PS50954"/>
    </source>
</evidence>
<feature type="compositionally biased region" description="Polar residues" evidence="17">
    <location>
        <begin position="74"/>
        <end position="110"/>
    </location>
</feature>
<reference evidence="19" key="1">
    <citation type="journal article" date="2023" name="Science">
        <title>Genome structures resolve the early diversification of teleost fishes.</title>
        <authorList>
            <person name="Parey E."/>
            <person name="Louis A."/>
            <person name="Montfort J."/>
            <person name="Bouchez O."/>
            <person name="Roques C."/>
            <person name="Iampietro C."/>
            <person name="Lluch J."/>
            <person name="Castinel A."/>
            <person name="Donnadieu C."/>
            <person name="Desvignes T."/>
            <person name="Floi Bucao C."/>
            <person name="Jouanno E."/>
            <person name="Wen M."/>
            <person name="Mejri S."/>
            <person name="Dirks R."/>
            <person name="Jansen H."/>
            <person name="Henkel C."/>
            <person name="Chen W.J."/>
            <person name="Zahm M."/>
            <person name="Cabau C."/>
            <person name="Klopp C."/>
            <person name="Thompson A.W."/>
            <person name="Robinson-Rechavi M."/>
            <person name="Braasch I."/>
            <person name="Lecointre G."/>
            <person name="Bobe J."/>
            <person name="Postlethwait J.H."/>
            <person name="Berthelot C."/>
            <person name="Roest Crollius H."/>
            <person name="Guiguen Y."/>
        </authorList>
    </citation>
    <scope>NUCLEOTIDE SEQUENCE</scope>
    <source>
        <strain evidence="19">NC1722</strain>
    </source>
</reference>
<dbReference type="Pfam" id="PF00023">
    <property type="entry name" value="Ank"/>
    <property type="match status" value="1"/>
</dbReference>
<dbReference type="Gene3D" id="1.25.40.20">
    <property type="entry name" value="Ankyrin repeat-containing domain"/>
    <property type="match status" value="1"/>
</dbReference>
<dbReference type="FunFam" id="1.25.40.20:FF:000072">
    <property type="entry name" value="Ankyrin repeat and LEM domain containing 2"/>
    <property type="match status" value="1"/>
</dbReference>
<dbReference type="InterPro" id="IPR003887">
    <property type="entry name" value="LEM_dom"/>
</dbReference>
<keyword evidence="9" id="KW-1133">Transmembrane helix</keyword>
<dbReference type="SUPFAM" id="SSF48403">
    <property type="entry name" value="Ankyrin repeat"/>
    <property type="match status" value="1"/>
</dbReference>
<evidence type="ECO:0000256" key="13">
    <source>
        <dbReference type="ARBA" id="ARBA00056222"/>
    </source>
</evidence>
<dbReference type="GO" id="GO:0031468">
    <property type="term" value="P:nuclear membrane reassembly"/>
    <property type="evidence" value="ECO:0007669"/>
    <property type="project" value="UniProtKB-ARBA"/>
</dbReference>
<sequence length="820" mass="91114">MDVVLERLTALSPDKLREEVMRNGLKCGPITATTRALFEKKLARAILQQQGWDSSAPCGPEQGDASPYGPQTGGEENNPTEEQAQTCGSTVEELSSQTDGQSPPTNTQGTPTLYYGVCPLWEEGSPRNDKVLVFVSKKEALKAVRLMKGARFKAFSSLHHAEEFSRGTCDYCPSLTKPAADGSTPPGAEAMSRERANTFQTPRTQDLTAKLRKAVEKGDQSAFNDLVWSNPRYLIGAGDNPTIVQEGCRYNVLHVAAKENRPEMARLVLETLQDPQFMRLMYPDDQESMLWERIRYLTDLYLNTPDKGSCETPLHFACKFGCSEVVNVLCSYPDTDKHGKNKYGQQPSSVICERKNKSKEVKQKIKGYLEDRYYIPLLRAADNSSQPVIGAPWSPEPLEPISDLLVPSLIGSPTDPVMEVRAFSGPFSPSKAEEFRRMWKTPPRDQAEHFCCILKSDPERGAERVGRELAHANGLPWAEYWEFLGCFVDLSSEEGLQKLDEYLTRKDFSEPETQTCNPFRTPSPGKSVSVGALLGEEADGREQVKRENSALSGPEHPPQCQKTPKEDQPHPKPPYTHPSPVLNLMAEFEQMSTEGPPQRLGQGVDPHIPSRSSGASLIPPNATHPSHLEPGISQRTSKRREVGAEVKEEVEEEEEVEDRCSLDSEEYLTADESSGEVLVRRHGLCSRSASWDSLNSTASSSSSYKSIENWQEDCALQTPPNCRKGLFINGDSPTRLDREVLAAMVDVEIPPQMYPGIQQWRSTMQLYPSSERHSWPSPVGVKSSAGVLLTLGKFSPTPYSPAHASFIHCTRHMHDSDYPV</sequence>
<keyword evidence="20" id="KW-1185">Reference proteome</keyword>
<evidence type="ECO:0000256" key="3">
    <source>
        <dbReference type="ARBA" id="ARBA00022553"/>
    </source>
</evidence>
<dbReference type="SUPFAM" id="SSF63451">
    <property type="entry name" value="LEM domain"/>
    <property type="match status" value="1"/>
</dbReference>
<protein>
    <recommendedName>
        <fullName evidence="15">Ankyrin repeat and LEM domain-containing protein 2</fullName>
    </recommendedName>
    <alternativeName>
        <fullName evidence="16">LEM domain-containing protein 4</fullName>
    </alternativeName>
</protein>
<evidence type="ECO:0000256" key="10">
    <source>
        <dbReference type="ARBA" id="ARBA00023043"/>
    </source>
</evidence>
<keyword evidence="4" id="KW-0132">Cell division</keyword>
<dbReference type="GO" id="GO:0051301">
    <property type="term" value="P:cell division"/>
    <property type="evidence" value="ECO:0007669"/>
    <property type="project" value="UniProtKB-KW"/>
</dbReference>
<dbReference type="PANTHER" id="PTHR12349">
    <property type="entry name" value="ANKYRIN REPEAT AND LEM DOMAIN-CONTAINING PROTEIN 2"/>
    <property type="match status" value="1"/>
</dbReference>
<evidence type="ECO:0000256" key="1">
    <source>
        <dbReference type="ARBA" id="ARBA00004643"/>
    </source>
</evidence>
<keyword evidence="8" id="KW-0735">Signal-anchor</keyword>
<keyword evidence="6" id="KW-0498">Mitosis</keyword>
<feature type="compositionally biased region" description="Basic and acidic residues" evidence="17">
    <location>
        <begin position="538"/>
        <end position="548"/>
    </location>
</feature>
<comment type="similarity">
    <text evidence="2">Belongs to the ANKLE2 family.</text>
</comment>
<evidence type="ECO:0000256" key="2">
    <source>
        <dbReference type="ARBA" id="ARBA00007597"/>
    </source>
</evidence>
<evidence type="ECO:0000256" key="9">
    <source>
        <dbReference type="ARBA" id="ARBA00022989"/>
    </source>
</evidence>
<dbReference type="PANTHER" id="PTHR12349:SF4">
    <property type="entry name" value="ANKYRIN REPEAT AND LEM DOMAIN-CONTAINING PROTEIN 2"/>
    <property type="match status" value="1"/>
</dbReference>
<evidence type="ECO:0000256" key="8">
    <source>
        <dbReference type="ARBA" id="ARBA00022968"/>
    </source>
</evidence>
<dbReference type="InterPro" id="IPR011015">
    <property type="entry name" value="LEM/LEM-like_dom_sf"/>
</dbReference>
<name>A0AAD7RIX2_9TELE</name>
<dbReference type="GO" id="GO:0007399">
    <property type="term" value="P:nervous system development"/>
    <property type="evidence" value="ECO:0007669"/>
    <property type="project" value="UniProtKB-ARBA"/>
</dbReference>
<dbReference type="InterPro" id="IPR002110">
    <property type="entry name" value="Ankyrin_rpt"/>
</dbReference>
<dbReference type="InterPro" id="IPR056237">
    <property type="entry name" value="ANKLE2_3rd"/>
</dbReference>
<dbReference type="Proteomes" id="UP001221898">
    <property type="component" value="Unassembled WGS sequence"/>
</dbReference>
<keyword evidence="10" id="KW-0040">ANK repeat</keyword>
<feature type="compositionally biased region" description="Polar residues" evidence="17">
    <location>
        <begin position="511"/>
        <end position="526"/>
    </location>
</feature>
<feature type="region of interest" description="Disordered" evidence="17">
    <location>
        <begin position="509"/>
        <end position="655"/>
    </location>
</feature>
<accession>A0AAD7RIX2</accession>
<evidence type="ECO:0000256" key="14">
    <source>
        <dbReference type="ARBA" id="ARBA00063367"/>
    </source>
</evidence>
<evidence type="ECO:0000256" key="4">
    <source>
        <dbReference type="ARBA" id="ARBA00022618"/>
    </source>
</evidence>
<evidence type="ECO:0000256" key="17">
    <source>
        <dbReference type="SAM" id="MobiDB-lite"/>
    </source>
</evidence>
<keyword evidence="7" id="KW-0256">Endoplasmic reticulum</keyword>
<evidence type="ECO:0000256" key="12">
    <source>
        <dbReference type="ARBA" id="ARBA00023306"/>
    </source>
</evidence>
<dbReference type="Pfam" id="PF24567">
    <property type="entry name" value="ANKLE2_3rd"/>
    <property type="match status" value="1"/>
</dbReference>
<evidence type="ECO:0000256" key="11">
    <source>
        <dbReference type="ARBA" id="ARBA00023136"/>
    </source>
</evidence>
<evidence type="ECO:0000313" key="19">
    <source>
        <dbReference type="EMBL" id="KAJ8384932.1"/>
    </source>
</evidence>
<proteinExistence type="inferred from homology"/>
<dbReference type="PROSITE" id="PS50954">
    <property type="entry name" value="LEM"/>
    <property type="match status" value="1"/>
</dbReference>
<dbReference type="InterPro" id="IPR036770">
    <property type="entry name" value="Ankyrin_rpt-contain_sf"/>
</dbReference>
<dbReference type="SMART" id="SM00248">
    <property type="entry name" value="ANK"/>
    <property type="match status" value="2"/>
</dbReference>
<keyword evidence="12" id="KW-0131">Cell cycle</keyword>
<dbReference type="Gene3D" id="1.10.720.40">
    <property type="match status" value="1"/>
</dbReference>
<dbReference type="EMBL" id="JAINUG010000262">
    <property type="protein sequence ID" value="KAJ8384932.1"/>
    <property type="molecule type" value="Genomic_DNA"/>
</dbReference>
<feature type="region of interest" description="Disordered" evidence="17">
    <location>
        <begin position="52"/>
        <end position="110"/>
    </location>
</feature>
<dbReference type="AlphaFoldDB" id="A0AAD7RIX2"/>
<evidence type="ECO:0000256" key="5">
    <source>
        <dbReference type="ARBA" id="ARBA00022692"/>
    </source>
</evidence>
<gene>
    <name evidence="19" type="ORF">AAFF_G00197400</name>
</gene>
<comment type="function">
    <text evidence="13">Involved in mitotic nuclear envelope reassembly by promoting dephosphorylation of BAF/BANF1 during mitotic exit. Coordinates the control of BAF/BANF1 dephosphorylation by inhibiting VRK1 kinase and promoting dephosphorylation of BAF/BANF1 by protein phosphatase 2A (PP2A), thereby facilitating nuclear envelope assembly. May regulate nuclear localization of VRK1 in non-dividing cells. It is unclear whether it acts as a real PP2A regulatory subunit or whether it is involved in recruitment of the PP2A complex. Involved in brain development.</text>
</comment>
<evidence type="ECO:0000256" key="6">
    <source>
        <dbReference type="ARBA" id="ARBA00022776"/>
    </source>
</evidence>
<evidence type="ECO:0000256" key="7">
    <source>
        <dbReference type="ARBA" id="ARBA00022824"/>
    </source>
</evidence>
<organism evidence="19 20">
    <name type="scientific">Aldrovandia affinis</name>
    <dbReference type="NCBI Taxonomy" id="143900"/>
    <lineage>
        <taxon>Eukaryota</taxon>
        <taxon>Metazoa</taxon>
        <taxon>Chordata</taxon>
        <taxon>Craniata</taxon>
        <taxon>Vertebrata</taxon>
        <taxon>Euteleostomi</taxon>
        <taxon>Actinopterygii</taxon>
        <taxon>Neopterygii</taxon>
        <taxon>Teleostei</taxon>
        <taxon>Notacanthiformes</taxon>
        <taxon>Halosauridae</taxon>
        <taxon>Aldrovandia</taxon>
    </lineage>
</organism>
<keyword evidence="3" id="KW-0597">Phosphoprotein</keyword>
<comment type="subcellular location">
    <subcellularLocation>
        <location evidence="1">Endoplasmic reticulum membrane</location>
        <topology evidence="1">Single-pass type III membrane protein</topology>
    </subcellularLocation>
</comment>
<feature type="domain" description="LEM" evidence="18">
    <location>
        <begin position="5"/>
        <end position="49"/>
    </location>
</feature>
<evidence type="ECO:0000256" key="16">
    <source>
        <dbReference type="ARBA" id="ARBA00081980"/>
    </source>
</evidence>
<keyword evidence="11" id="KW-0472">Membrane</keyword>
<comment type="caution">
    <text evidence="19">The sequence shown here is derived from an EMBL/GenBank/DDBJ whole genome shotgun (WGS) entry which is preliminary data.</text>
</comment>